<dbReference type="PROSITE" id="PS01137">
    <property type="entry name" value="TATD_1"/>
    <property type="match status" value="1"/>
</dbReference>
<feature type="binding site" evidence="4">
    <location>
        <position position="159"/>
    </location>
    <ligand>
        <name>a divalent metal cation</name>
        <dbReference type="ChEBI" id="CHEBI:60240"/>
        <label>2</label>
    </ligand>
</feature>
<dbReference type="KEGG" id="blen:NCTC4824_00701"/>
<feature type="binding site" evidence="4">
    <location>
        <position position="135"/>
    </location>
    <ligand>
        <name>a divalent metal cation</name>
        <dbReference type="ChEBI" id="CHEBI:60240"/>
        <label>2</label>
    </ligand>
</feature>
<dbReference type="GO" id="GO:0046872">
    <property type="term" value="F:metal ion binding"/>
    <property type="evidence" value="ECO:0007669"/>
    <property type="project" value="UniProtKB-KW"/>
</dbReference>
<dbReference type="RefSeq" id="WP_066142364.1">
    <property type="nucleotide sequence ID" value="NZ_CBCSGM010000002.1"/>
</dbReference>
<keyword evidence="2 4" id="KW-0479">Metal-binding</keyword>
<keyword evidence="3 5" id="KW-0378">Hydrolase</keyword>
<dbReference type="InterPro" id="IPR018228">
    <property type="entry name" value="DNase_TatD-rel_CS"/>
</dbReference>
<gene>
    <name evidence="5" type="primary">yjjV</name>
    <name evidence="5" type="ORF">NCTC4824_00701</name>
</gene>
<dbReference type="Gene3D" id="3.20.20.140">
    <property type="entry name" value="Metal-dependent hydrolases"/>
    <property type="match status" value="1"/>
</dbReference>
<evidence type="ECO:0000256" key="1">
    <source>
        <dbReference type="ARBA" id="ARBA00009275"/>
    </source>
</evidence>
<reference evidence="5 6" key="1">
    <citation type="submission" date="2018-06" db="EMBL/GenBank/DDBJ databases">
        <authorList>
            <consortium name="Pathogen Informatics"/>
            <person name="Doyle S."/>
        </authorList>
    </citation>
    <scope>NUCLEOTIDE SEQUENCE [LARGE SCALE GENOMIC DNA]</scope>
    <source>
        <strain evidence="5 6">NCTC4824</strain>
    </source>
</reference>
<dbReference type="InterPro" id="IPR001130">
    <property type="entry name" value="TatD-like"/>
</dbReference>
<feature type="binding site" evidence="4">
    <location>
        <position position="207"/>
    </location>
    <ligand>
        <name>a divalent metal cation</name>
        <dbReference type="ChEBI" id="CHEBI:60240"/>
        <label>1</label>
    </ligand>
</feature>
<evidence type="ECO:0000256" key="2">
    <source>
        <dbReference type="ARBA" id="ARBA00022723"/>
    </source>
</evidence>
<dbReference type="EC" id="3.1.21.-" evidence="5"/>
<evidence type="ECO:0000313" key="5">
    <source>
        <dbReference type="EMBL" id="SQI53210.1"/>
    </source>
</evidence>
<sequence length="258" mass="30373">MNKMIDSHIHLDHYSDEEIELILTSLDEGYCEKLISVSYDLKSCKRNLKLANKHVEVMSAFGFHPEQELPSEHTIKELFSWMEKNKDRMVAIGEVGLPYYFRTENKSTIKHEAYIELLDAFLKLASQWDKPVILHAVYDDAPIVCDLLEKHYIQNAHFHWFKGDNVTIERMIRNGYYISITPDVLYEQEIQELVKKYPLEQLMVETDGPWPFEGIFTGKMTEPKMIHESISVIAELKKEEITKIYKTIYGNTKNFYRI</sequence>
<feature type="binding site" evidence="4">
    <location>
        <position position="8"/>
    </location>
    <ligand>
        <name>a divalent metal cation</name>
        <dbReference type="ChEBI" id="CHEBI:60240"/>
        <label>1</label>
    </ligand>
</feature>
<dbReference type="CDD" id="cd01310">
    <property type="entry name" value="TatD_DNAse"/>
    <property type="match status" value="1"/>
</dbReference>
<feature type="binding site" evidence="4">
    <location>
        <position position="10"/>
    </location>
    <ligand>
        <name>a divalent metal cation</name>
        <dbReference type="ChEBI" id="CHEBI:60240"/>
        <label>1</label>
    </ligand>
</feature>
<dbReference type="SUPFAM" id="SSF51556">
    <property type="entry name" value="Metallo-dependent hydrolases"/>
    <property type="match status" value="1"/>
</dbReference>
<dbReference type="EC" id="3.-.-.-" evidence="5"/>
<organism evidence="5 6">
    <name type="scientific">Lederbergia lenta</name>
    <name type="common">Bacillus lentus</name>
    <dbReference type="NCBI Taxonomy" id="1467"/>
    <lineage>
        <taxon>Bacteria</taxon>
        <taxon>Bacillati</taxon>
        <taxon>Bacillota</taxon>
        <taxon>Bacilli</taxon>
        <taxon>Bacillales</taxon>
        <taxon>Bacillaceae</taxon>
        <taxon>Lederbergia</taxon>
    </lineage>
</organism>
<dbReference type="InterPro" id="IPR032466">
    <property type="entry name" value="Metal_Hydrolase"/>
</dbReference>
<dbReference type="STRING" id="1348624.GCA_001591545_02512"/>
<dbReference type="PANTHER" id="PTHR46317:SF1">
    <property type="entry name" value="HYDROLASE, TATD FAMILY"/>
    <property type="match status" value="1"/>
</dbReference>
<keyword evidence="6" id="KW-1185">Reference proteome</keyword>
<evidence type="ECO:0000256" key="4">
    <source>
        <dbReference type="PIRSR" id="PIRSR005902-1"/>
    </source>
</evidence>
<dbReference type="GO" id="GO:0016788">
    <property type="term" value="F:hydrolase activity, acting on ester bonds"/>
    <property type="evidence" value="ECO:0007669"/>
    <property type="project" value="InterPro"/>
</dbReference>
<dbReference type="Proteomes" id="UP000249134">
    <property type="component" value="Chromosome 1"/>
</dbReference>
<protein>
    <submittedName>
        <fullName evidence="5">Mg-dependent deoxyribonuclease</fullName>
        <ecNumber evidence="5">3.-.-.-</ecNumber>
        <ecNumber evidence="5">3.1.21.-</ecNumber>
    </submittedName>
</protein>
<dbReference type="AlphaFoldDB" id="A0A2X4W6H0"/>
<comment type="similarity">
    <text evidence="1">Belongs to the metallo-dependent hydrolases superfamily. TatD-type hydrolase family.</text>
</comment>
<name>A0A2X4W6H0_LEDLE</name>
<dbReference type="PANTHER" id="PTHR46317">
    <property type="entry name" value="HYDROLASE OF PHP SUPERFAMILY-RELATED PROTEIN"/>
    <property type="match status" value="1"/>
</dbReference>
<proteinExistence type="inferred from homology"/>
<evidence type="ECO:0000313" key="6">
    <source>
        <dbReference type="Proteomes" id="UP000249134"/>
    </source>
</evidence>
<evidence type="ECO:0000256" key="3">
    <source>
        <dbReference type="ARBA" id="ARBA00022801"/>
    </source>
</evidence>
<accession>A0A2X4W6H0</accession>
<dbReference type="Pfam" id="PF01026">
    <property type="entry name" value="TatD_DNase"/>
    <property type="match status" value="1"/>
</dbReference>
<dbReference type="PIRSF" id="PIRSF005902">
    <property type="entry name" value="DNase_TatD"/>
    <property type="match status" value="1"/>
</dbReference>
<feature type="binding site" evidence="4">
    <location>
        <position position="94"/>
    </location>
    <ligand>
        <name>a divalent metal cation</name>
        <dbReference type="ChEBI" id="CHEBI:60240"/>
        <label>1</label>
    </ligand>
</feature>
<dbReference type="EMBL" id="LS483476">
    <property type="protein sequence ID" value="SQI53210.1"/>
    <property type="molecule type" value="Genomic_DNA"/>
</dbReference>